<dbReference type="SMART" id="SM00278">
    <property type="entry name" value="HhH1"/>
    <property type="match status" value="4"/>
</dbReference>
<sequence>MGIHSWKQSSLPLPHKRKASKYMNITSVEKRIRELSSKLLEHNHYYYDLDSPVISDYEFDKLLEELQELEKEYPQFQDVNSPTKRIGGSVNKKFKTVVHQRKMYSLSNTYSKEELEQFDIRVKKVIENDLEYVCELKYDGVAVSILYRGGKLYKAITRGDGVQGDDITDNVKTINSIPLELKGDFPEDLEVRGEILMSKDGFKKLNEHRINNDLEPFINARNAASGTLKLHDSKEVAKRPLICFVYHVLGEGLTFDKHYIGLQKIVEWGFELPDTSKLANNIDEVYDFVKYWDQKRKDLNFNTDGIVIKVNDYNHQEELGFTAKSPRWAISYKFQSEQAITLLKSIDYQVGRTGAITPVANLEPVILADTIVKRASIYNADFISKMDIRQGDTVCIEKGGEIIPKIVSVDTSKRHVDSTPTIFIKSCPQCDSLLVRGENESQHYCVNSDYCPPQIKGKIEHFISRKAMNIDGLGSETIDLFFEKNIIRDIADLYALKEEDIINLERIAQKSAQNIINGISKSKEVPFHRVLYALGIRHVGETLAKKIAIQYGDIDTLSKTTFEDLIEVDDVGDKIAISILNYFSDLKNCALINSLKEYGIQMKSELNPIELDTNVLGGKSFVISGVFEKLQRTEIKNMIEQNGGKNTSAISKNTSFIIGGKNMGTAKLQKANELNIPIISEYDFLEMLS</sequence>
<dbReference type="InterPro" id="IPR036420">
    <property type="entry name" value="BRCT_dom_sf"/>
</dbReference>
<comment type="caution">
    <text evidence="11">Lacks conserved residue(s) required for the propagation of feature annotation.</text>
</comment>
<dbReference type="Gene3D" id="3.40.50.10190">
    <property type="entry name" value="BRCT domain"/>
    <property type="match status" value="1"/>
</dbReference>
<keyword evidence="7 11" id="KW-0460">Magnesium</keyword>
<keyword evidence="8 11" id="KW-0520">NAD</keyword>
<dbReference type="NCBIfam" id="TIGR00575">
    <property type="entry name" value="dnlj"/>
    <property type="match status" value="1"/>
</dbReference>
<dbReference type="FunFam" id="3.30.470.30:FF:000001">
    <property type="entry name" value="DNA ligase"/>
    <property type="match status" value="1"/>
</dbReference>
<dbReference type="NCBIfam" id="NF005932">
    <property type="entry name" value="PRK07956.1"/>
    <property type="match status" value="1"/>
</dbReference>
<dbReference type="PROSITE" id="PS01056">
    <property type="entry name" value="DNA_LIGASE_N2"/>
    <property type="match status" value="1"/>
</dbReference>
<dbReference type="InterPro" id="IPR010994">
    <property type="entry name" value="RuvA_2-like"/>
</dbReference>
<evidence type="ECO:0000256" key="11">
    <source>
        <dbReference type="HAMAP-Rule" id="MF_01588"/>
    </source>
</evidence>
<dbReference type="InterPro" id="IPR012340">
    <property type="entry name" value="NA-bd_OB-fold"/>
</dbReference>
<dbReference type="SUPFAM" id="SSF52113">
    <property type="entry name" value="BRCT domain"/>
    <property type="match status" value="1"/>
</dbReference>
<evidence type="ECO:0000256" key="9">
    <source>
        <dbReference type="ARBA" id="ARBA00023204"/>
    </source>
</evidence>
<dbReference type="Pfam" id="PF22745">
    <property type="entry name" value="Nlig-Ia"/>
    <property type="match status" value="1"/>
</dbReference>
<dbReference type="EC" id="6.5.1.2" evidence="11"/>
<dbReference type="SMART" id="SM00532">
    <property type="entry name" value="LIGANc"/>
    <property type="match status" value="1"/>
</dbReference>
<dbReference type="SUPFAM" id="SSF56091">
    <property type="entry name" value="DNA ligase/mRNA capping enzyme, catalytic domain"/>
    <property type="match status" value="1"/>
</dbReference>
<keyword evidence="11" id="KW-0464">Manganese</keyword>
<dbReference type="PIRSF" id="PIRSF001604">
    <property type="entry name" value="LigA"/>
    <property type="match status" value="1"/>
</dbReference>
<accession>A0A1J1E145</accession>
<feature type="binding site" evidence="11">
    <location>
        <position position="309"/>
    </location>
    <ligand>
        <name>NAD(+)</name>
        <dbReference type="ChEBI" id="CHEBI:57540"/>
    </ligand>
</feature>
<dbReference type="AlphaFoldDB" id="A0A1J1E145"/>
<dbReference type="GO" id="GO:0006260">
    <property type="term" value="P:DNA replication"/>
    <property type="evidence" value="ECO:0007669"/>
    <property type="project" value="UniProtKB-KW"/>
</dbReference>
<dbReference type="Pfam" id="PF01653">
    <property type="entry name" value="DNA_ligase_aden"/>
    <property type="match status" value="1"/>
</dbReference>
<protein>
    <recommendedName>
        <fullName evidence="11">DNA ligase</fullName>
        <ecNumber evidence="11">6.5.1.2</ecNumber>
    </recommendedName>
    <alternativeName>
        <fullName evidence="11">Polydeoxyribonucleotide synthase [NAD(+)]</fullName>
    </alternativeName>
</protein>
<dbReference type="PANTHER" id="PTHR23389">
    <property type="entry name" value="CHROMOSOME TRANSMISSION FIDELITY FACTOR 18"/>
    <property type="match status" value="1"/>
</dbReference>
<keyword evidence="9 11" id="KW-0234">DNA repair</keyword>
<comment type="catalytic activity">
    <reaction evidence="10 11">
        <text>NAD(+) + (deoxyribonucleotide)n-3'-hydroxyl + 5'-phospho-(deoxyribonucleotide)m = (deoxyribonucleotide)n+m + AMP + beta-nicotinamide D-nucleotide.</text>
        <dbReference type="EC" id="6.5.1.2"/>
    </reaction>
</comment>
<dbReference type="GO" id="GO:0003677">
    <property type="term" value="F:DNA binding"/>
    <property type="evidence" value="ECO:0007669"/>
    <property type="project" value="InterPro"/>
</dbReference>
<dbReference type="SUPFAM" id="SSF47781">
    <property type="entry name" value="RuvA domain 2-like"/>
    <property type="match status" value="1"/>
</dbReference>
<feature type="binding site" evidence="11">
    <location>
        <position position="333"/>
    </location>
    <ligand>
        <name>NAD(+)</name>
        <dbReference type="ChEBI" id="CHEBI:57540"/>
    </ligand>
</feature>
<evidence type="ECO:0000256" key="5">
    <source>
        <dbReference type="ARBA" id="ARBA00022763"/>
    </source>
</evidence>
<evidence type="ECO:0000256" key="6">
    <source>
        <dbReference type="ARBA" id="ARBA00022833"/>
    </source>
</evidence>
<keyword evidence="6 11" id="KW-0862">Zinc</keyword>
<keyword evidence="5 11" id="KW-0227">DNA damage</keyword>
<dbReference type="InterPro" id="IPR033136">
    <property type="entry name" value="DNA_ligase_CS"/>
</dbReference>
<evidence type="ECO:0000256" key="1">
    <source>
        <dbReference type="ARBA" id="ARBA00004067"/>
    </source>
</evidence>
<dbReference type="Gene3D" id="1.10.287.610">
    <property type="entry name" value="Helix hairpin bin"/>
    <property type="match status" value="1"/>
</dbReference>
<gene>
    <name evidence="11" type="primary">ligA</name>
    <name evidence="13" type="ORF">JBKA6_0648</name>
</gene>
<comment type="function">
    <text evidence="1 11">DNA ligase that catalyzes the formation of phosphodiester linkages between 5'-phosphoryl and 3'-hydroxyl groups in double-stranded DNA using NAD as a coenzyme and as the energy source for the reaction. It is essential for DNA replication and repair of damaged DNA.</text>
</comment>
<dbReference type="Gene3D" id="3.30.470.30">
    <property type="entry name" value="DNA ligase/mRNA capping enzyme"/>
    <property type="match status" value="1"/>
</dbReference>
<dbReference type="GO" id="GO:0003911">
    <property type="term" value="F:DNA ligase (NAD+) activity"/>
    <property type="evidence" value="ECO:0007669"/>
    <property type="project" value="UniProtKB-UniRule"/>
</dbReference>
<dbReference type="GO" id="GO:0046872">
    <property type="term" value="F:metal ion binding"/>
    <property type="evidence" value="ECO:0007669"/>
    <property type="project" value="UniProtKB-KW"/>
</dbReference>
<evidence type="ECO:0000256" key="8">
    <source>
        <dbReference type="ARBA" id="ARBA00023027"/>
    </source>
</evidence>
<feature type="binding site" evidence="11">
    <location>
        <position position="451"/>
    </location>
    <ligand>
        <name>Zn(2+)</name>
        <dbReference type="ChEBI" id="CHEBI:29105"/>
    </ligand>
</feature>
<dbReference type="Pfam" id="PF03120">
    <property type="entry name" value="OB_DNA_ligase"/>
    <property type="match status" value="1"/>
</dbReference>
<proteinExistence type="inferred from homology"/>
<reference evidence="13 14" key="1">
    <citation type="submission" date="2014-03" db="EMBL/GenBank/DDBJ databases">
        <title>complete genome sequence of Flavobacteriaceae bacterium JBKA-6.</title>
        <authorList>
            <person name="Takano T."/>
            <person name="Nakamura Y."/>
            <person name="Takuma S."/>
            <person name="Yasuike M."/>
            <person name="Matsuyama T."/>
            <person name="Sakai T."/>
            <person name="Fujiwara A."/>
            <person name="Kimoto K."/>
            <person name="Fukuda Y."/>
            <person name="Kondo H."/>
            <person name="Hirono I."/>
            <person name="Nakayasu C."/>
        </authorList>
    </citation>
    <scope>NUCLEOTIDE SEQUENCE [LARGE SCALE GENOMIC DNA]</scope>
    <source>
        <strain evidence="13 14">JBKA-6</strain>
    </source>
</reference>
<dbReference type="InterPro" id="IPR001679">
    <property type="entry name" value="DNA_ligase"/>
</dbReference>
<feature type="binding site" evidence="11">
    <location>
        <begin position="105"/>
        <end position="106"/>
    </location>
    <ligand>
        <name>NAD(+)</name>
        <dbReference type="ChEBI" id="CHEBI:57540"/>
    </ligand>
</feature>
<feature type="binding site" evidence="11">
    <location>
        <position position="135"/>
    </location>
    <ligand>
        <name>NAD(+)</name>
        <dbReference type="ChEBI" id="CHEBI:57540"/>
    </ligand>
</feature>
<evidence type="ECO:0000313" key="14">
    <source>
        <dbReference type="Proteomes" id="UP000243197"/>
    </source>
</evidence>
<dbReference type="CDD" id="cd00114">
    <property type="entry name" value="LIGANc"/>
    <property type="match status" value="1"/>
</dbReference>
<name>A0A1J1E145_9FLAO</name>
<feature type="binding site" evidence="11">
    <location>
        <position position="194"/>
    </location>
    <ligand>
        <name>NAD(+)</name>
        <dbReference type="ChEBI" id="CHEBI:57540"/>
    </ligand>
</feature>
<dbReference type="PROSITE" id="PS50172">
    <property type="entry name" value="BRCT"/>
    <property type="match status" value="1"/>
</dbReference>
<keyword evidence="3 11" id="KW-0235">DNA replication</keyword>
<keyword evidence="4 11" id="KW-0479">Metal-binding</keyword>
<dbReference type="GO" id="GO:0005829">
    <property type="term" value="C:cytosol"/>
    <property type="evidence" value="ECO:0007669"/>
    <property type="project" value="TreeGrafter"/>
</dbReference>
<dbReference type="Gene3D" id="6.20.10.30">
    <property type="match status" value="1"/>
</dbReference>
<dbReference type="Pfam" id="PF03119">
    <property type="entry name" value="DNA_ligase_ZBD"/>
    <property type="match status" value="1"/>
</dbReference>
<feature type="binding site" evidence="11">
    <location>
        <position position="427"/>
    </location>
    <ligand>
        <name>Zn(2+)</name>
        <dbReference type="ChEBI" id="CHEBI:29105"/>
    </ligand>
</feature>
<dbReference type="InterPro" id="IPR003583">
    <property type="entry name" value="Hlx-hairpin-Hlx_DNA-bd_motif"/>
</dbReference>
<organism evidence="13 14">
    <name type="scientific">Ichthyobacterium seriolicida</name>
    <dbReference type="NCBI Taxonomy" id="242600"/>
    <lineage>
        <taxon>Bacteria</taxon>
        <taxon>Pseudomonadati</taxon>
        <taxon>Bacteroidota</taxon>
        <taxon>Flavobacteriia</taxon>
        <taxon>Flavobacteriales</taxon>
        <taxon>Ichthyobacteriaceae</taxon>
        <taxon>Ichthyobacterium</taxon>
    </lineage>
</organism>
<evidence type="ECO:0000256" key="4">
    <source>
        <dbReference type="ARBA" id="ARBA00022723"/>
    </source>
</evidence>
<comment type="similarity">
    <text evidence="11">Belongs to the NAD-dependent DNA ligase family. LigA subfamily.</text>
</comment>
<comment type="cofactor">
    <cofactor evidence="11">
        <name>Mg(2+)</name>
        <dbReference type="ChEBI" id="CHEBI:18420"/>
    </cofactor>
    <cofactor evidence="11">
        <name>Mn(2+)</name>
        <dbReference type="ChEBI" id="CHEBI:29035"/>
    </cofactor>
</comment>
<dbReference type="InterPro" id="IPR001357">
    <property type="entry name" value="BRCT_dom"/>
</dbReference>
<dbReference type="PANTHER" id="PTHR23389:SF9">
    <property type="entry name" value="DNA LIGASE"/>
    <property type="match status" value="1"/>
</dbReference>
<evidence type="ECO:0000256" key="2">
    <source>
        <dbReference type="ARBA" id="ARBA00022598"/>
    </source>
</evidence>
<dbReference type="SUPFAM" id="SSF50249">
    <property type="entry name" value="Nucleic acid-binding proteins"/>
    <property type="match status" value="1"/>
</dbReference>
<evidence type="ECO:0000259" key="12">
    <source>
        <dbReference type="PROSITE" id="PS50172"/>
    </source>
</evidence>
<dbReference type="Proteomes" id="UP000243197">
    <property type="component" value="Chromosome"/>
</dbReference>
<feature type="active site" description="N6-AMP-lysine intermediate" evidence="11">
    <location>
        <position position="137"/>
    </location>
</feature>
<dbReference type="RefSeq" id="WP_317044163.1">
    <property type="nucleotide sequence ID" value="NZ_AP014564.1"/>
</dbReference>
<dbReference type="Pfam" id="PF12826">
    <property type="entry name" value="HHH_2"/>
    <property type="match status" value="1"/>
</dbReference>
<evidence type="ECO:0000256" key="7">
    <source>
        <dbReference type="ARBA" id="ARBA00022842"/>
    </source>
</evidence>
<dbReference type="InterPro" id="IPR013839">
    <property type="entry name" value="DNAligase_adenylation"/>
</dbReference>
<feature type="binding site" evidence="11">
    <location>
        <position position="430"/>
    </location>
    <ligand>
        <name>Zn(2+)</name>
        <dbReference type="ChEBI" id="CHEBI:29105"/>
    </ligand>
</feature>
<dbReference type="SMART" id="SM00292">
    <property type="entry name" value="BRCT"/>
    <property type="match status" value="1"/>
</dbReference>
<feature type="binding site" evidence="11">
    <location>
        <position position="158"/>
    </location>
    <ligand>
        <name>NAD(+)</name>
        <dbReference type="ChEBI" id="CHEBI:57540"/>
    </ligand>
</feature>
<feature type="domain" description="BRCT" evidence="12">
    <location>
        <begin position="611"/>
        <end position="689"/>
    </location>
</feature>
<dbReference type="Gene3D" id="2.40.50.140">
    <property type="entry name" value="Nucleic acid-binding proteins"/>
    <property type="match status" value="1"/>
</dbReference>
<dbReference type="InterPro" id="IPR004149">
    <property type="entry name" value="Znf_DNAligase_C4"/>
</dbReference>
<dbReference type="KEGG" id="ise:JBKA6_0648"/>
<dbReference type="HAMAP" id="MF_01588">
    <property type="entry name" value="DNA_ligase_A"/>
    <property type="match status" value="1"/>
</dbReference>
<dbReference type="InterPro" id="IPR013840">
    <property type="entry name" value="DNAligase_N"/>
</dbReference>
<dbReference type="Gene3D" id="1.10.150.20">
    <property type="entry name" value="5' to 3' exonuclease, C-terminal subdomain"/>
    <property type="match status" value="2"/>
</dbReference>
<dbReference type="GO" id="GO:0006281">
    <property type="term" value="P:DNA repair"/>
    <property type="evidence" value="ECO:0007669"/>
    <property type="project" value="UniProtKB-KW"/>
</dbReference>
<evidence type="ECO:0000313" key="13">
    <source>
        <dbReference type="EMBL" id="BAV94661.1"/>
    </source>
</evidence>
<dbReference type="InterPro" id="IPR041663">
    <property type="entry name" value="DisA/LigA_HHH"/>
</dbReference>
<dbReference type="InterPro" id="IPR004150">
    <property type="entry name" value="NAD_DNA_ligase_OB"/>
</dbReference>
<keyword evidence="2 11" id="KW-0436">Ligase</keyword>
<evidence type="ECO:0000256" key="10">
    <source>
        <dbReference type="ARBA" id="ARBA00034005"/>
    </source>
</evidence>
<dbReference type="Pfam" id="PF00533">
    <property type="entry name" value="BRCT"/>
    <property type="match status" value="1"/>
</dbReference>
<feature type="binding site" evidence="11">
    <location>
        <begin position="56"/>
        <end position="60"/>
    </location>
    <ligand>
        <name>NAD(+)</name>
        <dbReference type="ChEBI" id="CHEBI:57540"/>
    </ligand>
</feature>
<evidence type="ECO:0000256" key="3">
    <source>
        <dbReference type="ARBA" id="ARBA00022705"/>
    </source>
</evidence>
<dbReference type="FunFam" id="1.10.150.20:FF:000006">
    <property type="entry name" value="DNA ligase"/>
    <property type="match status" value="1"/>
</dbReference>
<dbReference type="EMBL" id="AP014564">
    <property type="protein sequence ID" value="BAV94661.1"/>
    <property type="molecule type" value="Genomic_DNA"/>
</dbReference>
<keyword evidence="14" id="KW-1185">Reference proteome</keyword>
<dbReference type="FunFam" id="1.10.150.20:FF:000007">
    <property type="entry name" value="DNA ligase"/>
    <property type="match status" value="1"/>
</dbReference>